<dbReference type="EMBL" id="JADCNL010000011">
    <property type="protein sequence ID" value="KAG0461059.1"/>
    <property type="molecule type" value="Genomic_DNA"/>
</dbReference>
<comment type="caution">
    <text evidence="2">The sequence shown here is derived from an EMBL/GenBank/DDBJ whole genome shotgun (WGS) entry which is preliminary data.</text>
</comment>
<evidence type="ECO:0000313" key="1">
    <source>
        <dbReference type="EMBL" id="KAG0448671.1"/>
    </source>
</evidence>
<evidence type="ECO:0000313" key="4">
    <source>
        <dbReference type="Proteomes" id="UP000639772"/>
    </source>
</evidence>
<gene>
    <name evidence="2" type="ORF">HPP92_021356</name>
    <name evidence="1" type="ORF">HPP92_027710</name>
</gene>
<dbReference type="EMBL" id="JADCNM010000281">
    <property type="protein sequence ID" value="KAG0448671.1"/>
    <property type="molecule type" value="Genomic_DNA"/>
</dbReference>
<name>A0A835PWG1_VANPL</name>
<dbReference type="OrthoDB" id="674685at2759"/>
<accession>A0A835PWG1</accession>
<dbReference type="Proteomes" id="UP000639772">
    <property type="component" value="Unassembled WGS sequence"/>
</dbReference>
<dbReference type="AlphaFoldDB" id="A0A835PWG1"/>
<organism evidence="2 3">
    <name type="scientific">Vanilla planifolia</name>
    <name type="common">Vanilla</name>
    <dbReference type="NCBI Taxonomy" id="51239"/>
    <lineage>
        <taxon>Eukaryota</taxon>
        <taxon>Viridiplantae</taxon>
        <taxon>Streptophyta</taxon>
        <taxon>Embryophyta</taxon>
        <taxon>Tracheophyta</taxon>
        <taxon>Spermatophyta</taxon>
        <taxon>Magnoliopsida</taxon>
        <taxon>Liliopsida</taxon>
        <taxon>Asparagales</taxon>
        <taxon>Orchidaceae</taxon>
        <taxon>Vanilloideae</taxon>
        <taxon>Vanilleae</taxon>
        <taxon>Vanilla</taxon>
    </lineage>
</organism>
<keyword evidence="3" id="KW-1185">Reference proteome</keyword>
<protein>
    <submittedName>
        <fullName evidence="2">Uncharacterized protein</fullName>
    </submittedName>
</protein>
<evidence type="ECO:0000313" key="2">
    <source>
        <dbReference type="EMBL" id="KAG0461059.1"/>
    </source>
</evidence>
<proteinExistence type="predicted"/>
<dbReference type="Proteomes" id="UP000636800">
    <property type="component" value="Chromosome 11"/>
</dbReference>
<reference evidence="3 4" key="1">
    <citation type="journal article" date="2020" name="Nat. Food">
        <title>A phased Vanilla planifolia genome enables genetic improvement of flavour and production.</title>
        <authorList>
            <person name="Hasing T."/>
            <person name="Tang H."/>
            <person name="Brym M."/>
            <person name="Khazi F."/>
            <person name="Huang T."/>
            <person name="Chambers A.H."/>
        </authorList>
    </citation>
    <scope>NUCLEOTIDE SEQUENCE [LARGE SCALE GENOMIC DNA]</scope>
    <source>
        <tissue evidence="2">Leaf</tissue>
    </source>
</reference>
<sequence length="127" mass="14280">MAVGNILEKLKRMIQRTASKLGGHRPSGTRFLDSGTGPLLQNKNPIAVADSAVEEKKSIRRRLHKLRKKLKSPNEKKEEELWRRTILMGEKCQPLDLEMQHDADVRRSASACPTLHRRCASAVSVGD</sequence>
<evidence type="ECO:0000313" key="3">
    <source>
        <dbReference type="Proteomes" id="UP000636800"/>
    </source>
</evidence>